<dbReference type="PROSITE" id="PS00086">
    <property type="entry name" value="CYTOCHROME_P450"/>
    <property type="match status" value="1"/>
</dbReference>
<dbReference type="Pfam" id="PF00067">
    <property type="entry name" value="p450"/>
    <property type="match status" value="1"/>
</dbReference>
<protein>
    <recommendedName>
        <fullName evidence="6">Cytochrome P450 711A1</fullName>
    </recommendedName>
</protein>
<gene>
    <name evidence="4" type="ORF">ZOSMA_31G00220</name>
</gene>
<accession>A0A0K9P8T5</accession>
<reference evidence="5" key="1">
    <citation type="journal article" date="2016" name="Nature">
        <title>The genome of the seagrass Zostera marina reveals angiosperm adaptation to the sea.</title>
        <authorList>
            <person name="Olsen J.L."/>
            <person name="Rouze P."/>
            <person name="Verhelst B."/>
            <person name="Lin Y.-C."/>
            <person name="Bayer T."/>
            <person name="Collen J."/>
            <person name="Dattolo E."/>
            <person name="De Paoli E."/>
            <person name="Dittami S."/>
            <person name="Maumus F."/>
            <person name="Michel G."/>
            <person name="Kersting A."/>
            <person name="Lauritano C."/>
            <person name="Lohaus R."/>
            <person name="Toepel M."/>
            <person name="Tonon T."/>
            <person name="Vanneste K."/>
            <person name="Amirebrahimi M."/>
            <person name="Brakel J."/>
            <person name="Bostroem C."/>
            <person name="Chovatia M."/>
            <person name="Grimwood J."/>
            <person name="Jenkins J.W."/>
            <person name="Jueterbock A."/>
            <person name="Mraz A."/>
            <person name="Stam W.T."/>
            <person name="Tice H."/>
            <person name="Bornberg-Bauer E."/>
            <person name="Green P.J."/>
            <person name="Pearson G.A."/>
            <person name="Procaccini G."/>
            <person name="Duarte C.M."/>
            <person name="Schmutz J."/>
            <person name="Reusch T.B.H."/>
            <person name="Van de Peer Y."/>
        </authorList>
    </citation>
    <scope>NUCLEOTIDE SEQUENCE [LARGE SCALE GENOMIC DNA]</scope>
    <source>
        <strain evidence="5">cv. Finnish</strain>
    </source>
</reference>
<organism evidence="4 5">
    <name type="scientific">Zostera marina</name>
    <name type="common">Eelgrass</name>
    <dbReference type="NCBI Taxonomy" id="29655"/>
    <lineage>
        <taxon>Eukaryota</taxon>
        <taxon>Viridiplantae</taxon>
        <taxon>Streptophyta</taxon>
        <taxon>Embryophyta</taxon>
        <taxon>Tracheophyta</taxon>
        <taxon>Spermatophyta</taxon>
        <taxon>Magnoliopsida</taxon>
        <taxon>Liliopsida</taxon>
        <taxon>Zosteraceae</taxon>
        <taxon>Zostera</taxon>
    </lineage>
</organism>
<dbReference type="EMBL" id="LFYR01001032">
    <property type="protein sequence ID" value="KMZ65436.1"/>
    <property type="molecule type" value="Genomic_DNA"/>
</dbReference>
<dbReference type="OrthoDB" id="1470350at2759"/>
<feature type="transmembrane region" description="Helical" evidence="3">
    <location>
        <begin position="20"/>
        <end position="41"/>
    </location>
</feature>
<keyword evidence="3" id="KW-0472">Membrane</keyword>
<keyword evidence="1 2" id="KW-0349">Heme</keyword>
<keyword evidence="3" id="KW-1133">Transmembrane helix</keyword>
<evidence type="ECO:0000313" key="4">
    <source>
        <dbReference type="EMBL" id="KMZ65436.1"/>
    </source>
</evidence>
<evidence type="ECO:0000256" key="3">
    <source>
        <dbReference type="SAM" id="Phobius"/>
    </source>
</evidence>
<evidence type="ECO:0000256" key="2">
    <source>
        <dbReference type="RuleBase" id="RU000461"/>
    </source>
</evidence>
<dbReference type="Proteomes" id="UP000036987">
    <property type="component" value="Unassembled WGS sequence"/>
</dbReference>
<dbReference type="Gene3D" id="1.10.630.10">
    <property type="entry name" value="Cytochrome P450"/>
    <property type="match status" value="1"/>
</dbReference>
<dbReference type="AlphaFoldDB" id="A0A0K9P8T5"/>
<dbReference type="InterPro" id="IPR036396">
    <property type="entry name" value="Cyt_P450_sf"/>
</dbReference>
<dbReference type="GO" id="GO:0005506">
    <property type="term" value="F:iron ion binding"/>
    <property type="evidence" value="ECO:0007669"/>
    <property type="project" value="InterPro"/>
</dbReference>
<dbReference type="OMA" id="GRCDPHG"/>
<name>A0A0K9P8T5_ZOSMR</name>
<keyword evidence="5" id="KW-1185">Reference proteome</keyword>
<comment type="caution">
    <text evidence="4">The sequence shown here is derived from an EMBL/GenBank/DDBJ whole genome shotgun (WGS) entry which is preliminary data.</text>
</comment>
<keyword evidence="2" id="KW-0503">Monooxygenase</keyword>
<comment type="similarity">
    <text evidence="2">Belongs to the cytochrome P450 family.</text>
</comment>
<evidence type="ECO:0008006" key="6">
    <source>
        <dbReference type="Google" id="ProtNLM"/>
    </source>
</evidence>
<keyword evidence="1 2" id="KW-0479">Metal-binding</keyword>
<sequence>MLVTGIPSYWAELGIWWLRSGILCALVCLILVISFVVYFYVPCWGVRRIPGPPTDLIVGHLPMLAKSGPDIFRALAKEYGPVFRFHMGRQPLVIVAEAELCREVGMKKFKDIKNRSKPFPASGSSLHEKGLFLTKDLRWSSMRNAIIPFYQPSHLANLIPTVQSVIESATSNLLVDGEEINISHFSLKIAIDIIGKTAFGVAFGLTDHHQRSSSDSNDDEISGFLKQHMYSTESLKMDLSGSLSTIMGLLLPILQKPCRYILQRIPGTTDRKMLLMNRILSDRIDQIVEKRASDMNCEAKDFLSALLIARNSELGKDLFTYDYISALAYEHLVAGTATTAFTVSSIVYLLCKHPNVERKLIEEIDRFGPKTHSPSADDIHSRFPYLDQVVKEAMRVYTVSPLVARETSTQVQIGGYSLPKGTWVWLALGVLAKDSGDFPDPDVFKPERFDPNSVEARKRHPYAHIPFGLGPRTCIGQRFALLEIKLAIIHLYGHYGFRLSPKMESPPELEYGLVLNFKHGIKVQPIKRS</sequence>
<dbReference type="InterPro" id="IPR017972">
    <property type="entry name" value="Cyt_P450_CS"/>
</dbReference>
<evidence type="ECO:0000313" key="5">
    <source>
        <dbReference type="Proteomes" id="UP000036987"/>
    </source>
</evidence>
<dbReference type="STRING" id="29655.A0A0K9P8T5"/>
<keyword evidence="3" id="KW-0812">Transmembrane</keyword>
<keyword evidence="1 2" id="KW-0408">Iron</keyword>
<dbReference type="PANTHER" id="PTHR24301">
    <property type="entry name" value="THROMBOXANE-A SYNTHASE"/>
    <property type="match status" value="1"/>
</dbReference>
<dbReference type="PRINTS" id="PR00463">
    <property type="entry name" value="EP450I"/>
</dbReference>
<dbReference type="GO" id="GO:0004497">
    <property type="term" value="F:monooxygenase activity"/>
    <property type="evidence" value="ECO:0007669"/>
    <property type="project" value="UniProtKB-KW"/>
</dbReference>
<dbReference type="SUPFAM" id="SSF48264">
    <property type="entry name" value="Cytochrome P450"/>
    <property type="match status" value="1"/>
</dbReference>
<dbReference type="GO" id="GO:0020037">
    <property type="term" value="F:heme binding"/>
    <property type="evidence" value="ECO:0007669"/>
    <property type="project" value="InterPro"/>
</dbReference>
<comment type="cofactor">
    <cofactor evidence="1">
        <name>heme</name>
        <dbReference type="ChEBI" id="CHEBI:30413"/>
    </cofactor>
</comment>
<proteinExistence type="inferred from homology"/>
<feature type="binding site" description="axial binding residue" evidence="1">
    <location>
        <position position="474"/>
    </location>
    <ligand>
        <name>heme</name>
        <dbReference type="ChEBI" id="CHEBI:30413"/>
    </ligand>
    <ligandPart>
        <name>Fe</name>
        <dbReference type="ChEBI" id="CHEBI:18248"/>
    </ligandPart>
</feature>
<dbReference type="InterPro" id="IPR001128">
    <property type="entry name" value="Cyt_P450"/>
</dbReference>
<keyword evidence="2" id="KW-0560">Oxidoreductase</keyword>
<dbReference type="PRINTS" id="PR00385">
    <property type="entry name" value="P450"/>
</dbReference>
<dbReference type="InterPro" id="IPR002401">
    <property type="entry name" value="Cyt_P450_E_grp-I"/>
</dbReference>
<dbReference type="GO" id="GO:0016705">
    <property type="term" value="F:oxidoreductase activity, acting on paired donors, with incorporation or reduction of molecular oxygen"/>
    <property type="evidence" value="ECO:0007669"/>
    <property type="project" value="InterPro"/>
</dbReference>
<evidence type="ECO:0000256" key="1">
    <source>
        <dbReference type="PIRSR" id="PIRSR602401-1"/>
    </source>
</evidence>
<dbReference type="PANTHER" id="PTHR24301:SF2">
    <property type="entry name" value="THROMBOXANE-A SYNTHASE"/>
    <property type="match status" value="1"/>
</dbReference>